<feature type="transmembrane region" description="Helical" evidence="9">
    <location>
        <begin position="162"/>
        <end position="185"/>
    </location>
</feature>
<evidence type="ECO:0000256" key="2">
    <source>
        <dbReference type="ARBA" id="ARBA00007296"/>
    </source>
</evidence>
<feature type="transmembrane region" description="Helical" evidence="9">
    <location>
        <begin position="130"/>
        <end position="150"/>
    </location>
</feature>
<sequence>MTPSATALSYTGWGDVIRDIPPVAWGAVGVALALGLSAIGAAWGIFITGSSLLGAAVKSPRIRSKNLVSVIFCEATAIYGVIIAILIASKLDGVPPDFIQSMIETTKVEKWQADAIVAGWGLLATGLTVGLSNVFSGISVGVAGSGAALGDAQRPEIFVKMLIVEIFASALGLFGVIIGLLQLNHVNFTRPSRASTANTWVACTLWLSRWVVLLTLERIIASVKSSADGSAHELGICLLLGARRHSHELSHFAKVEPLWSLTRPRSGCAELWAPKPKIYSPACALCKMTVFGPAIKALAGRRPGKWFCSSD</sequence>
<keyword evidence="3 9" id="KW-0813">Transport</keyword>
<keyword evidence="11" id="KW-1185">Reference proteome</keyword>
<organism evidence="11 12">
    <name type="scientific">Cyclospora cayetanensis</name>
    <dbReference type="NCBI Taxonomy" id="88456"/>
    <lineage>
        <taxon>Eukaryota</taxon>
        <taxon>Sar</taxon>
        <taxon>Alveolata</taxon>
        <taxon>Apicomplexa</taxon>
        <taxon>Conoidasida</taxon>
        <taxon>Coccidia</taxon>
        <taxon>Eucoccidiorida</taxon>
        <taxon>Eimeriorina</taxon>
        <taxon>Eimeriidae</taxon>
        <taxon>Cyclospora</taxon>
    </lineage>
</organism>
<dbReference type="SUPFAM" id="SSF81333">
    <property type="entry name" value="F1F0 ATP synthase subunit C"/>
    <property type="match status" value="2"/>
</dbReference>
<dbReference type="InterPro" id="IPR035921">
    <property type="entry name" value="F/V-ATP_Csub_sf"/>
</dbReference>
<dbReference type="CDD" id="cd18177">
    <property type="entry name" value="ATP-synt_Vo_c_ATP6F_rpt1"/>
    <property type="match status" value="1"/>
</dbReference>
<dbReference type="GeneID" id="34618433"/>
<dbReference type="CDD" id="cd18178">
    <property type="entry name" value="ATP-synt_Vo_c_ATP6F_rpt2"/>
    <property type="match status" value="1"/>
</dbReference>
<comment type="subcellular location">
    <subcellularLocation>
        <location evidence="1">Membrane</location>
        <topology evidence="1">Multi-pass membrane protein</topology>
    </subcellularLocation>
</comment>
<dbReference type="OrthoDB" id="10264021at2759"/>
<dbReference type="PANTHER" id="PTHR10263">
    <property type="entry name" value="V-TYPE PROTON ATPASE PROTEOLIPID SUBUNIT"/>
    <property type="match status" value="1"/>
</dbReference>
<keyword evidence="6 9" id="KW-1133">Transmembrane helix</keyword>
<keyword evidence="5" id="KW-0375">Hydrogen ion transport</keyword>
<keyword evidence="8 9" id="KW-0472">Membrane</keyword>
<evidence type="ECO:0000313" key="12">
    <source>
        <dbReference type="RefSeq" id="XP_022592609.2"/>
    </source>
</evidence>
<protein>
    <submittedName>
        <fullName evidence="12">V-type proton ATPase subunit c''2</fullName>
    </submittedName>
</protein>
<reference evidence="12" key="1">
    <citation type="submission" date="2025-08" db="UniProtKB">
        <authorList>
            <consortium name="RefSeq"/>
        </authorList>
    </citation>
    <scope>IDENTIFICATION</scope>
</reference>
<dbReference type="AlphaFoldDB" id="A0A6P5WG40"/>
<feature type="domain" description="V-ATPase proteolipid subunit C-like" evidence="10">
    <location>
        <begin position="29"/>
        <end position="87"/>
    </location>
</feature>
<dbReference type="PRINTS" id="PR00122">
    <property type="entry name" value="VACATPASE"/>
</dbReference>
<proteinExistence type="inferred from homology"/>
<evidence type="ECO:0000256" key="4">
    <source>
        <dbReference type="ARBA" id="ARBA00022692"/>
    </source>
</evidence>
<keyword evidence="7 9" id="KW-0406">Ion transport</keyword>
<comment type="similarity">
    <text evidence="2 9">Belongs to the V-ATPase proteolipid subunit family.</text>
</comment>
<dbReference type="Gene3D" id="1.20.120.610">
    <property type="entry name" value="lithium bound rotor ring of v- atpase"/>
    <property type="match status" value="1"/>
</dbReference>
<evidence type="ECO:0000259" key="10">
    <source>
        <dbReference type="Pfam" id="PF00137"/>
    </source>
</evidence>
<name>A0A6P5WG40_9EIME</name>
<dbReference type="Proteomes" id="UP000515125">
    <property type="component" value="Unplaced"/>
</dbReference>
<evidence type="ECO:0000256" key="1">
    <source>
        <dbReference type="ARBA" id="ARBA00004141"/>
    </source>
</evidence>
<feature type="transmembrane region" description="Helical" evidence="9">
    <location>
        <begin position="23"/>
        <end position="46"/>
    </location>
</feature>
<dbReference type="GO" id="GO:0046961">
    <property type="term" value="F:proton-transporting ATPase activity, rotational mechanism"/>
    <property type="evidence" value="ECO:0007669"/>
    <property type="project" value="InterPro"/>
</dbReference>
<dbReference type="FunFam" id="1.20.120.610:FF:000002">
    <property type="entry name" value="V-type proton ATPase proteolipid subunit"/>
    <property type="match status" value="1"/>
</dbReference>
<evidence type="ECO:0000256" key="9">
    <source>
        <dbReference type="RuleBase" id="RU363060"/>
    </source>
</evidence>
<dbReference type="InterPro" id="IPR002379">
    <property type="entry name" value="ATPase_proteolipid_c-like_dom"/>
</dbReference>
<keyword evidence="4 9" id="KW-0812">Transmembrane</keyword>
<dbReference type="RefSeq" id="XP_022592609.2">
    <property type="nucleotide sequence ID" value="XM_022731762.2"/>
</dbReference>
<feature type="transmembrane region" description="Helical" evidence="9">
    <location>
        <begin position="67"/>
        <end position="88"/>
    </location>
</feature>
<evidence type="ECO:0000256" key="3">
    <source>
        <dbReference type="ARBA" id="ARBA00022448"/>
    </source>
</evidence>
<evidence type="ECO:0000256" key="7">
    <source>
        <dbReference type="ARBA" id="ARBA00023065"/>
    </source>
</evidence>
<evidence type="ECO:0000313" key="11">
    <source>
        <dbReference type="Proteomes" id="UP000515125"/>
    </source>
</evidence>
<accession>A0A6P5WG40</accession>
<feature type="domain" description="V-ATPase proteolipid subunit C-like" evidence="10">
    <location>
        <begin position="123"/>
        <end position="181"/>
    </location>
</feature>
<evidence type="ECO:0000256" key="8">
    <source>
        <dbReference type="ARBA" id="ARBA00023136"/>
    </source>
</evidence>
<dbReference type="GO" id="GO:0033179">
    <property type="term" value="C:proton-transporting V-type ATPase, V0 domain"/>
    <property type="evidence" value="ECO:0007669"/>
    <property type="project" value="InterPro"/>
</dbReference>
<gene>
    <name evidence="12" type="primary">LOC34618433</name>
</gene>
<dbReference type="Pfam" id="PF00137">
    <property type="entry name" value="ATP-synt_C"/>
    <property type="match status" value="2"/>
</dbReference>
<evidence type="ECO:0000256" key="5">
    <source>
        <dbReference type="ARBA" id="ARBA00022781"/>
    </source>
</evidence>
<dbReference type="InterPro" id="IPR000245">
    <property type="entry name" value="ATPase_proteolipid_csu"/>
</dbReference>
<evidence type="ECO:0000256" key="6">
    <source>
        <dbReference type="ARBA" id="ARBA00022989"/>
    </source>
</evidence>